<dbReference type="Gene3D" id="3.40.50.300">
    <property type="entry name" value="P-loop containing nucleotide triphosphate hydrolases"/>
    <property type="match status" value="1"/>
</dbReference>
<dbReference type="AlphaFoldDB" id="A0A128EKP3"/>
<gene>
    <name evidence="1" type="primary">ydiB</name>
    <name evidence="1" type="ORF">ERS672216_01783</name>
</gene>
<dbReference type="SUPFAM" id="SSF52540">
    <property type="entry name" value="P-loop containing nucleoside triphosphate hydrolases"/>
    <property type="match status" value="1"/>
</dbReference>
<keyword evidence="2" id="KW-1185">Reference proteome</keyword>
<organism evidence="1 2">
    <name type="scientific">Campylobacter geochelonis</name>
    <dbReference type="NCBI Taxonomy" id="1780362"/>
    <lineage>
        <taxon>Bacteria</taxon>
        <taxon>Pseudomonadati</taxon>
        <taxon>Campylobacterota</taxon>
        <taxon>Epsilonproteobacteria</taxon>
        <taxon>Campylobacterales</taxon>
        <taxon>Campylobacteraceae</taxon>
        <taxon>Campylobacter</taxon>
    </lineage>
</organism>
<sequence>MSKKFELILSENELLNLVKILPKDGVIVLKGNLASGKTTLVKQIVKFHGISEVATSPTFSVMQNYGEIYHYDIYNSGFEGILKNGLYENFFEDGLHLVEWGDENLMKLLEKFGLDYCVVEIENLDKKRKYKVSYA</sequence>
<dbReference type="EMBL" id="FIZP01000015">
    <property type="protein sequence ID" value="CZE49167.1"/>
    <property type="molecule type" value="Genomic_DNA"/>
</dbReference>
<dbReference type="RefSeq" id="WP_075540549.1">
    <property type="nucleotide sequence ID" value="NZ_CP053844.1"/>
</dbReference>
<dbReference type="OrthoDB" id="9815896at2"/>
<dbReference type="InterPro" id="IPR003442">
    <property type="entry name" value="T6A_TsaE"/>
</dbReference>
<proteinExistence type="predicted"/>
<name>A0A128EKP3_9BACT</name>
<dbReference type="NCBIfam" id="TIGR00150">
    <property type="entry name" value="T6A_YjeE"/>
    <property type="match status" value="1"/>
</dbReference>
<evidence type="ECO:0000313" key="2">
    <source>
        <dbReference type="Proteomes" id="UP000069632"/>
    </source>
</evidence>
<evidence type="ECO:0000313" key="1">
    <source>
        <dbReference type="EMBL" id="CZE49167.1"/>
    </source>
</evidence>
<reference evidence="1 2" key="1">
    <citation type="submission" date="2016-02" db="EMBL/GenBank/DDBJ databases">
        <authorList>
            <consortium name="Pathogen Informatics"/>
        </authorList>
    </citation>
    <scope>NUCLEOTIDE SEQUENCE [LARGE SCALE GENOMIC DNA]</scope>
    <source>
        <strain evidence="1 2">RC20</strain>
    </source>
</reference>
<dbReference type="GO" id="GO:0002949">
    <property type="term" value="P:tRNA threonylcarbamoyladenosine modification"/>
    <property type="evidence" value="ECO:0007669"/>
    <property type="project" value="InterPro"/>
</dbReference>
<dbReference type="Proteomes" id="UP000069632">
    <property type="component" value="Unassembled WGS sequence"/>
</dbReference>
<accession>A0A128EKP3</accession>
<dbReference type="InterPro" id="IPR027417">
    <property type="entry name" value="P-loop_NTPase"/>
</dbReference>
<protein>
    <submittedName>
        <fullName evidence="1">ATP/GTP binding protein</fullName>
    </submittedName>
</protein>
<dbReference type="Pfam" id="PF02367">
    <property type="entry name" value="TsaE"/>
    <property type="match status" value="1"/>
</dbReference>